<evidence type="ECO:0000256" key="1">
    <source>
        <dbReference type="SAM" id="MobiDB-lite"/>
    </source>
</evidence>
<dbReference type="InterPro" id="IPR008042">
    <property type="entry name" value="Retrotrans_Pao"/>
</dbReference>
<feature type="region of interest" description="Disordered" evidence="1">
    <location>
        <begin position="734"/>
        <end position="762"/>
    </location>
</feature>
<dbReference type="PANTHER" id="PTHR47331:SF1">
    <property type="entry name" value="GAG-LIKE PROTEIN"/>
    <property type="match status" value="1"/>
</dbReference>
<organism evidence="3 4">
    <name type="scientific">Caenorhabditis bovis</name>
    <dbReference type="NCBI Taxonomy" id="2654633"/>
    <lineage>
        <taxon>Eukaryota</taxon>
        <taxon>Metazoa</taxon>
        <taxon>Ecdysozoa</taxon>
        <taxon>Nematoda</taxon>
        <taxon>Chromadorea</taxon>
        <taxon>Rhabditida</taxon>
        <taxon>Rhabditina</taxon>
        <taxon>Rhabditomorpha</taxon>
        <taxon>Rhabditoidea</taxon>
        <taxon>Rhabditidae</taxon>
        <taxon>Peloderinae</taxon>
        <taxon>Caenorhabditis</taxon>
    </lineage>
</organism>
<evidence type="ECO:0000313" key="4">
    <source>
        <dbReference type="Proteomes" id="UP000494206"/>
    </source>
</evidence>
<dbReference type="Gene3D" id="3.10.10.10">
    <property type="entry name" value="HIV Type 1 Reverse Transcriptase, subunit A, domain 1"/>
    <property type="match status" value="1"/>
</dbReference>
<dbReference type="Proteomes" id="UP000494206">
    <property type="component" value="Unassembled WGS sequence"/>
</dbReference>
<dbReference type="InterPro" id="IPR043502">
    <property type="entry name" value="DNA/RNA_pol_sf"/>
</dbReference>
<feature type="region of interest" description="Disordered" evidence="1">
    <location>
        <begin position="458"/>
        <end position="506"/>
    </location>
</feature>
<feature type="domain" description="CCHC-type" evidence="2">
    <location>
        <begin position="795"/>
        <end position="811"/>
    </location>
</feature>
<dbReference type="GO" id="GO:0008270">
    <property type="term" value="F:zinc ion binding"/>
    <property type="evidence" value="ECO:0007669"/>
    <property type="project" value="InterPro"/>
</dbReference>
<feature type="domain" description="CCHC-type" evidence="2">
    <location>
        <begin position="230"/>
        <end position="246"/>
    </location>
</feature>
<dbReference type="PANTHER" id="PTHR47331">
    <property type="entry name" value="PHD-TYPE DOMAIN-CONTAINING PROTEIN"/>
    <property type="match status" value="1"/>
</dbReference>
<name>A0A8S1F660_9PELO</name>
<gene>
    <name evidence="3" type="ORF">CBOVIS_LOCUS12755</name>
</gene>
<dbReference type="EMBL" id="CADEPM010000013">
    <property type="protein sequence ID" value="CAB3411353.1"/>
    <property type="molecule type" value="Genomic_DNA"/>
</dbReference>
<dbReference type="SMART" id="SM00343">
    <property type="entry name" value="ZnF_C2HC"/>
    <property type="match status" value="2"/>
</dbReference>
<accession>A0A8S1F660</accession>
<proteinExistence type="predicted"/>
<dbReference type="Pfam" id="PF05380">
    <property type="entry name" value="Peptidase_A17"/>
    <property type="match status" value="1"/>
</dbReference>
<dbReference type="InterPro" id="IPR000477">
    <property type="entry name" value="RT_dom"/>
</dbReference>
<dbReference type="InterPro" id="IPR043128">
    <property type="entry name" value="Rev_trsase/Diguanyl_cyclase"/>
</dbReference>
<dbReference type="SUPFAM" id="SSF56672">
    <property type="entry name" value="DNA/RNA polymerases"/>
    <property type="match status" value="1"/>
</dbReference>
<dbReference type="OrthoDB" id="429521at2759"/>
<dbReference type="GO" id="GO:0003676">
    <property type="term" value="F:nucleic acid binding"/>
    <property type="evidence" value="ECO:0007669"/>
    <property type="project" value="InterPro"/>
</dbReference>
<keyword evidence="4" id="KW-1185">Reference proteome</keyword>
<dbReference type="CDD" id="cd01644">
    <property type="entry name" value="RT_pepA17"/>
    <property type="match status" value="1"/>
</dbReference>
<evidence type="ECO:0000259" key="2">
    <source>
        <dbReference type="SMART" id="SM00343"/>
    </source>
</evidence>
<protein>
    <recommendedName>
        <fullName evidence="2">CCHC-type domain-containing protein</fullName>
    </recommendedName>
</protein>
<reference evidence="3 4" key="1">
    <citation type="submission" date="2020-04" db="EMBL/GenBank/DDBJ databases">
        <authorList>
            <person name="Laetsch R D."/>
            <person name="Stevens L."/>
            <person name="Kumar S."/>
            <person name="Blaxter L. M."/>
        </authorList>
    </citation>
    <scope>NUCLEOTIDE SEQUENCE [LARGE SCALE GENOMIC DNA]</scope>
</reference>
<dbReference type="Gene3D" id="3.30.70.270">
    <property type="match status" value="1"/>
</dbReference>
<sequence>MTPISDTPKRRTRSAGGSGPLRKRASTGSASDKVEGQVAADDSSVAKPSSAGGQLGPTIPKIPKKSKSGEFVTKALLETTGEIWEERVDKRCQERAKRHTENWRLGEETTRMVVTSAQRALERRIEELARLTREVSEDVGLLKATSQQILQQLQEESRRKTVAPTGRSTTPPKLSAKAWICRLCDGGHAERECQRYATCGERLSRAMEKGLCLRCAAHPHRTECHKKRLKCSRCQAASHMEVFCPAPNIVMSNRTTAIVTVYKTQVTRRVAAATKHGAAAAAYLRGLERTEPSMEELLAARPIWTALLKALQGLEGVGALETECLRKLSALKVSESALSAAQRAMEEHKRTRDYMRVLLATIREVNEFEEYMAKLWEAFPEEPKVEENEVKEEELAVHDLVDQVASQVEAELEQRIAPEFKSTELGRGEDEILENSEGRYGSCLDAGHAVDVGLPRQGAAAEEVERREARPALRGLEEEIETASPVERSPFGSGSATSPARDRGTRGVATFRLPTIEIPSFDGERGDFDTFYEIFMFAVGNNEELDTSTKLILLLSKLKGRAARVIEGLPRTASSYEEAWRLLKRRYQVDQEREQEWIHEFECLRLPRNANPLEMQDLLDRCEGVIRRLARFNLGRAPMMASRLLEKFPESIQEKIDRQMARYHVSFDIWTMIEELQQTLRTEVLLYRRHLDRQRSSQKGEFPREYTWEPEDARIHTALAAEHRPYQMTRSSNWRGLEGKTTHGRGNREMGNGVKRNGGQEQNAFRCPFDGGDHRALECWLELSQKRAAARSGRLCWNCLSPNHFASQCHAEPFKVSGVGGTSQMLDTAVYEIPLAAGEFLLEVEATAIPRICHEVDRQFLRRAEEGEEGTIESERVEIELLIGMDHWVKVMKGAKLSGLSNGQVLLETPLGSCVCGRPTVAEPMSVNVGVLSDDEKVAQMWNLDYLGIQMPASAKGASESEQVVREYLKKVEVEDGEVHVAIPFNGKEKRLSSNYPVAHRRLVSQFHSLRKEPNALEEYDKTIQTQLASGIIEACDELDGEGAARGPCYYIPHSRVLKPDSNTTKVRVVLDCSSHMRGELSLNDCVHNGPSVLRSLMGILLRARVPKILIAADIEKAFHQIRIKEADRDAVRFLWWKDLKEGPVPGNVQTFRFTRLPFGLGPSPFLLSVSILMHLRLNPHKLNKEVEENIYVDNVQLGAESDEEAVQKCREVKQIFAGMRMNLREFVTNSAAVSQQIPEEDRQPKAVVSLLGMVWDTEKDNLSIKFPERPKGARARPTKRNILAHQASVFDPLGMVAPLATKLKQFFQYVWGQDVEWDQELSDSVRKMWETVESSLEPRRYEIPRRLTHGAVVAWDLVIFSDASKYHYAMAAYVRGKLEDDTFTTQLVMAKSRVNPKEHLSIPRLELLGVLIASNSALFLVDEMQIAFKSVVLFCDSKIALYWIKGSNRLKTFVSNQVKRIRSNLEVCQRKAATELYYVRSQENPADLASRGASLGEIADSRLWREGPAFLRNERATWPDTGLDFSSISKAEEPEVLAECVGEKTSPKRKKSDPGAEVAALVVATVETERDVNGFCEFVPYHRARSLSKLVGIMAAVTYFLSKVSGGRVKWKGPLIPQVSGARRWSALRYERIEKWLIVRHYEEMGMTDELRVDYNLNPHVDEDGGRDGLHRKCCEHVWCVNEETVVRFGTPKCRPCPGVV</sequence>
<evidence type="ECO:0000313" key="3">
    <source>
        <dbReference type="EMBL" id="CAB3411353.1"/>
    </source>
</evidence>
<dbReference type="InterPro" id="IPR005312">
    <property type="entry name" value="DUF1759"/>
</dbReference>
<dbReference type="Pfam" id="PF03564">
    <property type="entry name" value="DUF1759"/>
    <property type="match status" value="1"/>
</dbReference>
<dbReference type="InterPro" id="IPR001878">
    <property type="entry name" value="Znf_CCHC"/>
</dbReference>
<comment type="caution">
    <text evidence="3">The sequence shown here is derived from an EMBL/GenBank/DDBJ whole genome shotgun (WGS) entry which is preliminary data.</text>
</comment>
<feature type="region of interest" description="Disordered" evidence="1">
    <location>
        <begin position="1"/>
        <end position="67"/>
    </location>
</feature>
<dbReference type="Pfam" id="PF00078">
    <property type="entry name" value="RVT_1"/>
    <property type="match status" value="1"/>
</dbReference>
<feature type="compositionally biased region" description="Basic and acidic residues" evidence="1">
    <location>
        <begin position="463"/>
        <end position="477"/>
    </location>
</feature>